<evidence type="ECO:0000256" key="2">
    <source>
        <dbReference type="ARBA" id="ARBA00006610"/>
    </source>
</evidence>
<reference evidence="8" key="1">
    <citation type="journal article" date="2024" name="Gigascience">
        <title>Chromosome-level genome of the poultry shaft louse Menopon gallinae provides insight into the host-switching and adaptive evolution of parasitic lice.</title>
        <authorList>
            <person name="Xu Y."/>
            <person name="Ma L."/>
            <person name="Liu S."/>
            <person name="Liang Y."/>
            <person name="Liu Q."/>
            <person name="He Z."/>
            <person name="Tian L."/>
            <person name="Duan Y."/>
            <person name="Cai W."/>
            <person name="Li H."/>
            <person name="Song F."/>
        </authorList>
    </citation>
    <scope>NUCLEOTIDE SEQUENCE</scope>
    <source>
        <strain evidence="8">Cailab_2023a</strain>
    </source>
</reference>
<dbReference type="GO" id="GO:0003729">
    <property type="term" value="F:mRNA binding"/>
    <property type="evidence" value="ECO:0007669"/>
    <property type="project" value="InterPro"/>
</dbReference>
<dbReference type="CDD" id="cd01737">
    <property type="entry name" value="LSm16_N"/>
    <property type="match status" value="1"/>
</dbReference>
<dbReference type="PROSITE" id="PS51385">
    <property type="entry name" value="YJEF_N"/>
    <property type="match status" value="1"/>
</dbReference>
<evidence type="ECO:0000259" key="6">
    <source>
        <dbReference type="PROSITE" id="PS51385"/>
    </source>
</evidence>
<dbReference type="GO" id="GO:0031087">
    <property type="term" value="P:deadenylation-independent decapping of nuclear-transcribed mRNA"/>
    <property type="evidence" value="ECO:0007669"/>
    <property type="project" value="InterPro"/>
</dbReference>
<dbReference type="InterPro" id="IPR025609">
    <property type="entry name" value="Lsm14-like_N"/>
</dbReference>
<feature type="domain" description="YjeF N-terminal" evidence="6">
    <location>
        <begin position="230"/>
        <end position="432"/>
    </location>
</feature>
<evidence type="ECO:0000256" key="1">
    <source>
        <dbReference type="ARBA" id="ARBA00004201"/>
    </source>
</evidence>
<feature type="compositionally biased region" description="Basic and acidic residues" evidence="5">
    <location>
        <begin position="100"/>
        <end position="114"/>
    </location>
</feature>
<evidence type="ECO:0000256" key="4">
    <source>
        <dbReference type="ARBA" id="ARBA00022490"/>
    </source>
</evidence>
<dbReference type="PROSITE" id="PS51512">
    <property type="entry name" value="DFDF"/>
    <property type="match status" value="1"/>
</dbReference>
<dbReference type="PANTHER" id="PTHR13612:SF0">
    <property type="entry name" value="ENHANCER OF MRNA-DECAPPING PROTEIN 3"/>
    <property type="match status" value="1"/>
</dbReference>
<dbReference type="GO" id="GO:0033962">
    <property type="term" value="P:P-body assembly"/>
    <property type="evidence" value="ECO:0007669"/>
    <property type="project" value="TreeGrafter"/>
</dbReference>
<protein>
    <recommendedName>
        <fullName evidence="3">Enhancer of mRNA-decapping protein 3</fullName>
    </recommendedName>
</protein>
<dbReference type="EMBL" id="JARGDH010000001">
    <property type="protein sequence ID" value="KAL0279411.1"/>
    <property type="molecule type" value="Genomic_DNA"/>
</dbReference>
<comment type="caution">
    <text evidence="8">The sequence shown here is derived from an EMBL/GenBank/DDBJ whole genome shotgun (WGS) entry which is preliminary data.</text>
</comment>
<evidence type="ECO:0000256" key="5">
    <source>
        <dbReference type="SAM" id="MobiDB-lite"/>
    </source>
</evidence>
<accession>A0AAW2IBX8</accession>
<evidence type="ECO:0000259" key="7">
    <source>
        <dbReference type="PROSITE" id="PS51512"/>
    </source>
</evidence>
<dbReference type="InterPro" id="IPR036652">
    <property type="entry name" value="YjeF_N_dom_sf"/>
</dbReference>
<dbReference type="Pfam" id="PF09532">
    <property type="entry name" value="FDF"/>
    <property type="match status" value="1"/>
</dbReference>
<dbReference type="Pfam" id="PF12701">
    <property type="entry name" value="LSM14"/>
    <property type="match status" value="1"/>
</dbReference>
<comment type="subcellular location">
    <subcellularLocation>
        <location evidence="1">Cytoplasm</location>
        <location evidence="1">P-body</location>
    </subcellularLocation>
</comment>
<dbReference type="InterPro" id="IPR019050">
    <property type="entry name" value="FDF_dom"/>
</dbReference>
<evidence type="ECO:0000256" key="3">
    <source>
        <dbReference type="ARBA" id="ARBA00015797"/>
    </source>
</evidence>
<feature type="compositionally biased region" description="Polar residues" evidence="5">
    <location>
        <begin position="115"/>
        <end position="124"/>
    </location>
</feature>
<dbReference type="Gene3D" id="2.30.30.100">
    <property type="match status" value="1"/>
</dbReference>
<dbReference type="SUPFAM" id="SSF64153">
    <property type="entry name" value="YjeF N-terminal domain-like"/>
    <property type="match status" value="1"/>
</dbReference>
<comment type="similarity">
    <text evidence="2">Belongs to the EDC3 family.</text>
</comment>
<dbReference type="InterPro" id="IPR025762">
    <property type="entry name" value="DFDF"/>
</dbReference>
<dbReference type="SMART" id="SM01199">
    <property type="entry name" value="FDF"/>
    <property type="match status" value="1"/>
</dbReference>
<dbReference type="Pfam" id="PF03853">
    <property type="entry name" value="YjeF_N"/>
    <property type="match status" value="1"/>
</dbReference>
<name>A0AAW2IBX8_9NEOP</name>
<dbReference type="GO" id="GO:0000932">
    <property type="term" value="C:P-body"/>
    <property type="evidence" value="ECO:0007669"/>
    <property type="project" value="UniProtKB-SubCell"/>
</dbReference>
<gene>
    <name evidence="8" type="ORF">PYX00_000979</name>
</gene>
<dbReference type="InterPro" id="IPR004443">
    <property type="entry name" value="YjeF_N_dom"/>
</dbReference>
<dbReference type="InterPro" id="IPR034107">
    <property type="entry name" value="Lsm16_N"/>
</dbReference>
<dbReference type="Gene3D" id="3.40.50.10260">
    <property type="entry name" value="YjeF N-terminal domain"/>
    <property type="match status" value="1"/>
</dbReference>
<sequence>MEEFLGKFISVNCGDVLGVFQGQIVHVDPCTQKIILEKAFHNGCPYLSRKVVISAEDIRSLEMIDAFSDPSQSNATKIKKPVAKKASSSPYETQPCNKDVSIRDSPRKNFDDNKSSSYSEATKTPSKKDKQRQRWISRDEAAFGSPVDHHMLADFDFEKNLALFNKKAFYEELNASKPDVVKQTDKKGGKYRWDENVLSSKPAASRQLMVPHTDSIEYVTDTGLVVPSLTTELRKQVFQVAERCGLTFERQSEIIGRACTEMALMLLGGAHRLNPQNQHQCPRVIVMCSSSRTGSQGINTARQLASHGVRTTVFLQDAATTALTTEMNQELELYRLTSNNLTVNLHDLYLTPVDLIILALSDSKSTERLISTPAARWANENRAQVLLLDPPQKGIPGVTAKCSLVPGLPLAYDSNNGKIYLCNIGIPLQVFNDVGIKYVPPFGPKFYMPLYPNDM</sequence>
<organism evidence="8">
    <name type="scientific">Menopon gallinae</name>
    <name type="common">poultry shaft louse</name>
    <dbReference type="NCBI Taxonomy" id="328185"/>
    <lineage>
        <taxon>Eukaryota</taxon>
        <taxon>Metazoa</taxon>
        <taxon>Ecdysozoa</taxon>
        <taxon>Arthropoda</taxon>
        <taxon>Hexapoda</taxon>
        <taxon>Insecta</taxon>
        <taxon>Pterygota</taxon>
        <taxon>Neoptera</taxon>
        <taxon>Paraneoptera</taxon>
        <taxon>Psocodea</taxon>
        <taxon>Troctomorpha</taxon>
        <taxon>Phthiraptera</taxon>
        <taxon>Amblycera</taxon>
        <taxon>Menoponidae</taxon>
        <taxon>Menopon</taxon>
    </lineage>
</organism>
<feature type="region of interest" description="Disordered" evidence="5">
    <location>
        <begin position="71"/>
        <end position="135"/>
    </location>
</feature>
<dbReference type="PANTHER" id="PTHR13612">
    <property type="entry name" value="ENHANCER OF MRNA-DECAPPING PROTEIN 3"/>
    <property type="match status" value="1"/>
</dbReference>
<feature type="domain" description="DFDF" evidence="7">
    <location>
        <begin position="143"/>
        <end position="179"/>
    </location>
</feature>
<evidence type="ECO:0000313" key="8">
    <source>
        <dbReference type="EMBL" id="KAL0279411.1"/>
    </source>
</evidence>
<dbReference type="SMART" id="SM01271">
    <property type="entry name" value="LSM14"/>
    <property type="match status" value="1"/>
</dbReference>
<proteinExistence type="inferred from homology"/>
<keyword evidence="4" id="KW-0963">Cytoplasm</keyword>
<dbReference type="AlphaFoldDB" id="A0AAW2IBX8"/>